<dbReference type="Pfam" id="PF00382">
    <property type="entry name" value="TFIIB"/>
    <property type="match status" value="2"/>
</dbReference>
<keyword evidence="4" id="KW-0479">Metal-binding</keyword>
<dbReference type="OrthoDB" id="812531at2759"/>
<comment type="similarity">
    <text evidence="1">Belongs to the TFIIB family.</text>
</comment>
<evidence type="ECO:0000259" key="5">
    <source>
        <dbReference type="PROSITE" id="PS51134"/>
    </source>
</evidence>
<dbReference type="SMART" id="SM00385">
    <property type="entry name" value="CYCLIN"/>
    <property type="match status" value="2"/>
</dbReference>
<dbReference type="EMBL" id="JAAWWB010000033">
    <property type="protein sequence ID" value="KAG6742963.1"/>
    <property type="molecule type" value="Genomic_DNA"/>
</dbReference>
<dbReference type="InterPro" id="IPR000812">
    <property type="entry name" value="TFIIB"/>
</dbReference>
<dbReference type="FunFam" id="1.10.472.170:FF:000001">
    <property type="entry name" value="Transcription initiation factor IIB"/>
    <property type="match status" value="1"/>
</dbReference>
<dbReference type="InterPro" id="IPR013763">
    <property type="entry name" value="Cyclin-like_dom"/>
</dbReference>
<evidence type="ECO:0000313" key="6">
    <source>
        <dbReference type="EMBL" id="KAG6742963.1"/>
    </source>
</evidence>
<keyword evidence="3" id="KW-0804">Transcription</keyword>
<keyword evidence="2" id="KW-0805">Transcription regulation</keyword>
<feature type="domain" description="TFIIB-type" evidence="5">
    <location>
        <begin position="10"/>
        <end position="42"/>
    </location>
</feature>
<dbReference type="GO" id="GO:0005634">
    <property type="term" value="C:nucleus"/>
    <property type="evidence" value="ECO:0007669"/>
    <property type="project" value="TreeGrafter"/>
</dbReference>
<protein>
    <recommendedName>
        <fullName evidence="5">TFIIB-type domain-containing protein</fullName>
    </recommendedName>
</protein>
<dbReference type="Proteomes" id="UP000886885">
    <property type="component" value="Chromosome 17A"/>
</dbReference>
<evidence type="ECO:0000256" key="1">
    <source>
        <dbReference type="ARBA" id="ARBA00010857"/>
    </source>
</evidence>
<dbReference type="Pfam" id="PF08271">
    <property type="entry name" value="Zn_Ribbon_TF"/>
    <property type="match status" value="1"/>
</dbReference>
<evidence type="ECO:0000256" key="3">
    <source>
        <dbReference type="ARBA" id="ARBA00023163"/>
    </source>
</evidence>
<dbReference type="GO" id="GO:0070897">
    <property type="term" value="P:transcription preinitiation complex assembly"/>
    <property type="evidence" value="ECO:0007669"/>
    <property type="project" value="InterPro"/>
</dbReference>
<comment type="caution">
    <text evidence="6">The sequence shown here is derived from an EMBL/GenBank/DDBJ whole genome shotgun (WGS) entry which is preliminary data.</text>
</comment>
<dbReference type="GO" id="GO:0017025">
    <property type="term" value="F:TBP-class protein binding"/>
    <property type="evidence" value="ECO:0007669"/>
    <property type="project" value="InterPro"/>
</dbReference>
<dbReference type="InterPro" id="IPR013150">
    <property type="entry name" value="TFIIB_cyclin"/>
</dbReference>
<name>A0A8X7XYT9_POPTO</name>
<dbReference type="InterPro" id="IPR013137">
    <property type="entry name" value="Znf_TFIIB"/>
</dbReference>
<keyword evidence="7" id="KW-1185">Reference proteome</keyword>
<gene>
    <name evidence="6" type="ORF">POTOM_053907</name>
</gene>
<dbReference type="GO" id="GO:0097550">
    <property type="term" value="C:transcription preinitiation complex"/>
    <property type="evidence" value="ECO:0007669"/>
    <property type="project" value="TreeGrafter"/>
</dbReference>
<dbReference type="PROSITE" id="PS51134">
    <property type="entry name" value="ZF_TFIIB"/>
    <property type="match status" value="1"/>
</dbReference>
<evidence type="ECO:0000313" key="7">
    <source>
        <dbReference type="Proteomes" id="UP000886885"/>
    </source>
</evidence>
<dbReference type="PANTHER" id="PTHR11618">
    <property type="entry name" value="TRANSCRIPTION INITIATION FACTOR IIB-RELATED"/>
    <property type="match status" value="1"/>
</dbReference>
<proteinExistence type="inferred from homology"/>
<keyword evidence="4" id="KW-0862">Zinc</keyword>
<accession>A0A8X7XYT9</accession>
<evidence type="ECO:0000256" key="4">
    <source>
        <dbReference type="PROSITE-ProRule" id="PRU00469"/>
    </source>
</evidence>
<organism evidence="6 7">
    <name type="scientific">Populus tomentosa</name>
    <name type="common">Chinese white poplar</name>
    <dbReference type="NCBI Taxonomy" id="118781"/>
    <lineage>
        <taxon>Eukaryota</taxon>
        <taxon>Viridiplantae</taxon>
        <taxon>Streptophyta</taxon>
        <taxon>Embryophyta</taxon>
        <taxon>Tracheophyta</taxon>
        <taxon>Spermatophyta</taxon>
        <taxon>Magnoliopsida</taxon>
        <taxon>eudicotyledons</taxon>
        <taxon>Gunneridae</taxon>
        <taxon>Pentapetalae</taxon>
        <taxon>rosids</taxon>
        <taxon>fabids</taxon>
        <taxon>Malpighiales</taxon>
        <taxon>Salicaceae</taxon>
        <taxon>Saliceae</taxon>
        <taxon>Populus</taxon>
    </lineage>
</organism>
<dbReference type="PANTHER" id="PTHR11618:SF81">
    <property type="entry name" value="TRANSCRIPTION INITIATION FACTOR IIB-LIKE"/>
    <property type="match status" value="1"/>
</dbReference>
<dbReference type="AlphaFoldDB" id="A0A8X7XYT9"/>
<sequence length="313" mass="35206">MARNGEIDDYGGYCKDCKANTYIVLDHSNGDTICTDCGLVLESYYIDETTEWRAFNDDNNDKDPNRVGYNANPLLSQGNLTTSISNNKGDHAIPEWLDGVSNSDRVLLQGFDIIEIIACRLGLVQPIKNRAKEIFKKTEEQKACIMRKRDSICAACLFISSRENKLPRTLKEISSAGYGVTKKEINKAVQSIKRHVELEDMGTLNPSDLVRRFCSNLRMKNHAVKAVHEAVEKIQDVDIRRNPKSVLAAIIYTITQLSDEKKPLRDISLAADVAEGTIKKSFKDISPHVSYPLKWWCQATQLTLYVTNILSCS</sequence>
<reference evidence="6" key="1">
    <citation type="journal article" date="2020" name="bioRxiv">
        <title>Hybrid origin of Populus tomentosa Carr. identified through genome sequencing and phylogenomic analysis.</title>
        <authorList>
            <person name="An X."/>
            <person name="Gao K."/>
            <person name="Chen Z."/>
            <person name="Li J."/>
            <person name="Yang X."/>
            <person name="Yang X."/>
            <person name="Zhou J."/>
            <person name="Guo T."/>
            <person name="Zhao T."/>
            <person name="Huang S."/>
            <person name="Miao D."/>
            <person name="Khan W.U."/>
            <person name="Rao P."/>
            <person name="Ye M."/>
            <person name="Lei B."/>
            <person name="Liao W."/>
            <person name="Wang J."/>
            <person name="Ji L."/>
            <person name="Li Y."/>
            <person name="Guo B."/>
            <person name="Mustafa N.S."/>
            <person name="Li S."/>
            <person name="Yun Q."/>
            <person name="Keller S.R."/>
            <person name="Mao J."/>
            <person name="Zhang R."/>
            <person name="Strauss S.H."/>
        </authorList>
    </citation>
    <scope>NUCLEOTIDE SEQUENCE</scope>
    <source>
        <strain evidence="6">GM15</strain>
        <tissue evidence="6">Leaf</tissue>
    </source>
</reference>
<evidence type="ECO:0000256" key="2">
    <source>
        <dbReference type="ARBA" id="ARBA00023015"/>
    </source>
</evidence>
<dbReference type="GO" id="GO:0008270">
    <property type="term" value="F:zinc ion binding"/>
    <property type="evidence" value="ECO:0007669"/>
    <property type="project" value="UniProtKB-KW"/>
</dbReference>
<keyword evidence="4" id="KW-0863">Zinc-finger</keyword>